<proteinExistence type="predicted"/>
<reference evidence="2 3" key="1">
    <citation type="journal article" date="2023" name="Hortic Res">
        <title>Pangenome of water caltrop reveals structural variations and asymmetric subgenome divergence after allopolyploidization.</title>
        <authorList>
            <person name="Zhang X."/>
            <person name="Chen Y."/>
            <person name="Wang L."/>
            <person name="Yuan Y."/>
            <person name="Fang M."/>
            <person name="Shi L."/>
            <person name="Lu R."/>
            <person name="Comes H.P."/>
            <person name="Ma Y."/>
            <person name="Chen Y."/>
            <person name="Huang G."/>
            <person name="Zhou Y."/>
            <person name="Zheng Z."/>
            <person name="Qiu Y."/>
        </authorList>
    </citation>
    <scope>NUCLEOTIDE SEQUENCE [LARGE SCALE GENOMIC DNA]</scope>
    <source>
        <tissue evidence="2">Roots</tissue>
    </source>
</reference>
<evidence type="ECO:0000256" key="1">
    <source>
        <dbReference type="ARBA" id="ARBA00004906"/>
    </source>
</evidence>
<protein>
    <submittedName>
        <fullName evidence="2">Uncharacterized protein</fullName>
    </submittedName>
</protein>
<evidence type="ECO:0000313" key="3">
    <source>
        <dbReference type="Proteomes" id="UP001345219"/>
    </source>
</evidence>
<sequence length="162" mass="18432">MEKIGRNHPEEMISSSSIPESLYLEISCTSTRAADYSHQHDNHAGEKGSTYACFPPRKENLDTSGLGPQHACPYYMPGVVNQKIDVVPYEALRAFVSFMHTAEACMDEQLTSELLVLAEKHLKSYYENFLVSKLNWDDSVMNYAFAHQHNELIHTTRNDLSF</sequence>
<comment type="caution">
    <text evidence="2">The sequence shown here is derived from an EMBL/GenBank/DDBJ whole genome shotgun (WGS) entry which is preliminary data.</text>
</comment>
<dbReference type="Gene3D" id="3.30.710.10">
    <property type="entry name" value="Potassium Channel Kv1.1, Chain A"/>
    <property type="match status" value="1"/>
</dbReference>
<gene>
    <name evidence="2" type="ORF">SAY87_028720</name>
</gene>
<comment type="pathway">
    <text evidence="1">Protein modification; protein ubiquitination.</text>
</comment>
<dbReference type="EMBL" id="JAXIOK010000004">
    <property type="protein sequence ID" value="KAK4773701.1"/>
    <property type="molecule type" value="Genomic_DNA"/>
</dbReference>
<dbReference type="Proteomes" id="UP001345219">
    <property type="component" value="Chromosome 22"/>
</dbReference>
<accession>A0AAN7QQD3</accession>
<dbReference type="AlphaFoldDB" id="A0AAN7QQD3"/>
<evidence type="ECO:0000313" key="2">
    <source>
        <dbReference type="EMBL" id="KAK4773701.1"/>
    </source>
</evidence>
<keyword evidence="3" id="KW-1185">Reference proteome</keyword>
<dbReference type="InterPro" id="IPR011333">
    <property type="entry name" value="SKP1/BTB/POZ_sf"/>
</dbReference>
<name>A0AAN7QQD3_9MYRT</name>
<organism evidence="2 3">
    <name type="scientific">Trapa incisa</name>
    <dbReference type="NCBI Taxonomy" id="236973"/>
    <lineage>
        <taxon>Eukaryota</taxon>
        <taxon>Viridiplantae</taxon>
        <taxon>Streptophyta</taxon>
        <taxon>Embryophyta</taxon>
        <taxon>Tracheophyta</taxon>
        <taxon>Spermatophyta</taxon>
        <taxon>Magnoliopsida</taxon>
        <taxon>eudicotyledons</taxon>
        <taxon>Gunneridae</taxon>
        <taxon>Pentapetalae</taxon>
        <taxon>rosids</taxon>
        <taxon>malvids</taxon>
        <taxon>Myrtales</taxon>
        <taxon>Lythraceae</taxon>
        <taxon>Trapa</taxon>
    </lineage>
</organism>